<evidence type="ECO:0000259" key="5">
    <source>
        <dbReference type="PROSITE" id="PS01124"/>
    </source>
</evidence>
<dbReference type="EMBL" id="CP104144">
    <property type="protein sequence ID" value="UWU18616.1"/>
    <property type="molecule type" value="Genomic_DNA"/>
</dbReference>
<dbReference type="PROSITE" id="PS00041">
    <property type="entry name" value="HTH_ARAC_FAMILY_1"/>
    <property type="match status" value="1"/>
</dbReference>
<name>A0ABY5XWK5_RHISU</name>
<feature type="region of interest" description="Disordered" evidence="4">
    <location>
        <begin position="1"/>
        <end position="32"/>
    </location>
</feature>
<gene>
    <name evidence="6" type="ORF">N2599_25715</name>
</gene>
<accession>A0ABY5XWK5</accession>
<evidence type="ECO:0000256" key="1">
    <source>
        <dbReference type="ARBA" id="ARBA00023015"/>
    </source>
</evidence>
<keyword evidence="3" id="KW-0804">Transcription</keyword>
<feature type="compositionally biased region" description="Basic and acidic residues" evidence="4">
    <location>
        <begin position="7"/>
        <end position="19"/>
    </location>
</feature>
<dbReference type="InterPro" id="IPR009057">
    <property type="entry name" value="Homeodomain-like_sf"/>
</dbReference>
<protein>
    <submittedName>
        <fullName evidence="6">Helix-turn-helix domain-containing protein</fullName>
    </submittedName>
</protein>
<dbReference type="PROSITE" id="PS01124">
    <property type="entry name" value="HTH_ARAC_FAMILY_2"/>
    <property type="match status" value="1"/>
</dbReference>
<feature type="domain" description="HTH araC/xylS-type" evidence="5">
    <location>
        <begin position="250"/>
        <end position="349"/>
    </location>
</feature>
<dbReference type="InterPro" id="IPR018060">
    <property type="entry name" value="HTH_AraC"/>
</dbReference>
<evidence type="ECO:0000256" key="3">
    <source>
        <dbReference type="ARBA" id="ARBA00023163"/>
    </source>
</evidence>
<evidence type="ECO:0000256" key="2">
    <source>
        <dbReference type="ARBA" id="ARBA00023125"/>
    </source>
</evidence>
<keyword evidence="2" id="KW-0238">DNA-binding</keyword>
<reference evidence="6" key="1">
    <citation type="submission" date="2022-09" db="EMBL/GenBank/DDBJ databases">
        <title>Australian commercial rhizobial inoculants.</title>
        <authorList>
            <person name="Kohlmeier M.G."/>
            <person name="O'Hara G.W."/>
            <person name="Colombi E."/>
            <person name="Ramsay J.P."/>
            <person name="Terpolilli J."/>
        </authorList>
    </citation>
    <scope>NUCLEOTIDE SEQUENCE</scope>
    <source>
        <strain evidence="6">WSM1592</strain>
        <plasmid evidence="6">pWSM1592_1</plasmid>
    </source>
</reference>
<sequence length="379" mass="42561">MMSDNDDDRHSEPDFVERRRWPRVSQDPPGEHDVKKTVLVPLVFETESLPPYQQFPAWQEHMAVLSDTRLPDNVHPDDGFVARQAVWNLGGMLLLQQTIPAFSYERSPDTVRFSPIDHWQITFLRAGRTWTGNAGRVVQNEPGMIEVRSLGHPFSGRALATDSVSLIVPVDLFADRGGLTTASNNVVLGGHRAKLLIDHLSSVETNLDRFTHDDLQGVKDRLREMVFDTITPLVDRDGGNDQISQIGLMTRARRFILSNLASPHLTPDALGRELAISRTRLYELFETSGGVANYIRRRRLSAAHAMLADPSDTRKIAEVGLAIGFDSAANFSRAFTQQFGYSPSNIHKRTSGDHTRPDWQTDKKPKVTFESLLRTLGLF</sequence>
<dbReference type="SUPFAM" id="SSF46689">
    <property type="entry name" value="Homeodomain-like"/>
    <property type="match status" value="1"/>
</dbReference>
<geneLocation type="plasmid" evidence="6 7">
    <name>pWSM1592_1</name>
</geneLocation>
<dbReference type="Proteomes" id="UP001060123">
    <property type="component" value="Plasmid pWSM1592_1"/>
</dbReference>
<dbReference type="Pfam" id="PF12833">
    <property type="entry name" value="HTH_18"/>
    <property type="match status" value="1"/>
</dbReference>
<keyword evidence="7" id="KW-1185">Reference proteome</keyword>
<dbReference type="PRINTS" id="PR00032">
    <property type="entry name" value="HTHARAC"/>
</dbReference>
<evidence type="ECO:0000313" key="7">
    <source>
        <dbReference type="Proteomes" id="UP001060123"/>
    </source>
</evidence>
<dbReference type="RefSeq" id="WP_086996032.1">
    <property type="nucleotide sequence ID" value="NZ_CP104144.1"/>
</dbReference>
<evidence type="ECO:0000256" key="4">
    <source>
        <dbReference type="SAM" id="MobiDB-lite"/>
    </source>
</evidence>
<dbReference type="InterPro" id="IPR050204">
    <property type="entry name" value="AraC_XylS_family_regulators"/>
</dbReference>
<keyword evidence="1" id="KW-0805">Transcription regulation</keyword>
<dbReference type="PANTHER" id="PTHR46796">
    <property type="entry name" value="HTH-TYPE TRANSCRIPTIONAL ACTIVATOR RHAS-RELATED"/>
    <property type="match status" value="1"/>
</dbReference>
<dbReference type="Gene3D" id="1.10.10.60">
    <property type="entry name" value="Homeodomain-like"/>
    <property type="match status" value="1"/>
</dbReference>
<dbReference type="InterPro" id="IPR018062">
    <property type="entry name" value="HTH_AraC-typ_CS"/>
</dbReference>
<dbReference type="SMART" id="SM00342">
    <property type="entry name" value="HTH_ARAC"/>
    <property type="match status" value="1"/>
</dbReference>
<evidence type="ECO:0000313" key="6">
    <source>
        <dbReference type="EMBL" id="UWU18616.1"/>
    </source>
</evidence>
<keyword evidence="6" id="KW-0614">Plasmid</keyword>
<proteinExistence type="predicted"/>
<dbReference type="PANTHER" id="PTHR46796:SF6">
    <property type="entry name" value="ARAC SUBFAMILY"/>
    <property type="match status" value="1"/>
</dbReference>
<organism evidence="6 7">
    <name type="scientific">Rhizobium sullae</name>
    <name type="common">Rhizobium hedysari</name>
    <dbReference type="NCBI Taxonomy" id="50338"/>
    <lineage>
        <taxon>Bacteria</taxon>
        <taxon>Pseudomonadati</taxon>
        <taxon>Pseudomonadota</taxon>
        <taxon>Alphaproteobacteria</taxon>
        <taxon>Hyphomicrobiales</taxon>
        <taxon>Rhizobiaceae</taxon>
        <taxon>Rhizobium/Agrobacterium group</taxon>
        <taxon>Rhizobium</taxon>
    </lineage>
</organism>
<dbReference type="InterPro" id="IPR020449">
    <property type="entry name" value="Tscrpt_reg_AraC-type_HTH"/>
</dbReference>